<keyword evidence="4" id="KW-0378">Hydrolase</keyword>
<dbReference type="Gene3D" id="1.20.120.1220">
    <property type="match status" value="1"/>
</dbReference>
<evidence type="ECO:0000259" key="3">
    <source>
        <dbReference type="Pfam" id="PF01478"/>
    </source>
</evidence>
<feature type="transmembrane region" description="Helical" evidence="2">
    <location>
        <begin position="206"/>
        <end position="224"/>
    </location>
</feature>
<keyword evidence="2" id="KW-0812">Transmembrane</keyword>
<dbReference type="InterPro" id="IPR050882">
    <property type="entry name" value="Prepilin_peptidase/N-MTase"/>
</dbReference>
<name>A0ABU8DV09_9ACTN</name>
<dbReference type="GO" id="GO:0004190">
    <property type="term" value="F:aspartic-type endopeptidase activity"/>
    <property type="evidence" value="ECO:0007669"/>
    <property type="project" value="UniProtKB-EC"/>
</dbReference>
<dbReference type="Pfam" id="PF01478">
    <property type="entry name" value="Peptidase_A24"/>
    <property type="match status" value="1"/>
</dbReference>
<comment type="caution">
    <text evidence="4">The sequence shown here is derived from an EMBL/GenBank/DDBJ whole genome shotgun (WGS) entry which is preliminary data.</text>
</comment>
<feature type="transmembrane region" description="Helical" evidence="2">
    <location>
        <begin position="75"/>
        <end position="92"/>
    </location>
</feature>
<gene>
    <name evidence="4" type="ORF">TEK04_09185</name>
</gene>
<dbReference type="EC" id="3.4.23.43" evidence="4"/>
<keyword evidence="2" id="KW-1133">Transmembrane helix</keyword>
<evidence type="ECO:0000256" key="2">
    <source>
        <dbReference type="SAM" id="Phobius"/>
    </source>
</evidence>
<comment type="similarity">
    <text evidence="1">Belongs to the peptidase A24 family.</text>
</comment>
<evidence type="ECO:0000256" key="1">
    <source>
        <dbReference type="ARBA" id="ARBA00005801"/>
    </source>
</evidence>
<organism evidence="4 5">
    <name type="scientific">Klenkia sesuvii</name>
    <dbReference type="NCBI Taxonomy" id="3103137"/>
    <lineage>
        <taxon>Bacteria</taxon>
        <taxon>Bacillati</taxon>
        <taxon>Actinomycetota</taxon>
        <taxon>Actinomycetes</taxon>
        <taxon>Geodermatophilales</taxon>
        <taxon>Geodermatophilaceae</taxon>
        <taxon>Klenkia</taxon>
    </lineage>
</organism>
<sequence>MGGWVLAAVVALAGLGVGRGLNVLAQRVVARRPDAADLLPGALLTRPAAVAPPWVELTTAVLLALLAVRFGAVPLLPAWLWLAACAVVLVVIDLQHHLLPNRVLLPATVGGLVLLGAEALGTGEWGGFARGLLAAGVVFTALLALAWVNPAGLGLGDVKLGLLLGLYLGRLGWEPVLVGVLLGFVLQAVLALALLALRRAGRSTQLAFGPALLAGTLLTGVLVAG</sequence>
<feature type="transmembrane region" description="Helical" evidence="2">
    <location>
        <begin position="104"/>
        <end position="120"/>
    </location>
</feature>
<evidence type="ECO:0000313" key="5">
    <source>
        <dbReference type="Proteomes" id="UP001361570"/>
    </source>
</evidence>
<dbReference type="Proteomes" id="UP001361570">
    <property type="component" value="Unassembled WGS sequence"/>
</dbReference>
<proteinExistence type="inferred from homology"/>
<dbReference type="PANTHER" id="PTHR30487">
    <property type="entry name" value="TYPE 4 PREPILIN-LIKE PROTEINS LEADER PEPTIDE-PROCESSING ENZYME"/>
    <property type="match status" value="1"/>
</dbReference>
<feature type="transmembrane region" description="Helical" evidence="2">
    <location>
        <begin position="176"/>
        <end position="197"/>
    </location>
</feature>
<reference evidence="4 5" key="1">
    <citation type="submission" date="2024-03" db="EMBL/GenBank/DDBJ databases">
        <title>Draft genome sequence of Klenkia sp. LSe6-5.</title>
        <authorList>
            <person name="Duangmal K."/>
            <person name="Chantavorakit T."/>
        </authorList>
    </citation>
    <scope>NUCLEOTIDE SEQUENCE [LARGE SCALE GENOMIC DNA]</scope>
    <source>
        <strain evidence="4 5">LSe6-5</strain>
    </source>
</reference>
<protein>
    <submittedName>
        <fullName evidence="4">Prepilin peptidase</fullName>
        <ecNumber evidence="4">3.4.23.43</ecNumber>
    </submittedName>
</protein>
<dbReference type="InterPro" id="IPR000045">
    <property type="entry name" value="Prepilin_IV_endopep_pep"/>
</dbReference>
<keyword evidence="5" id="KW-1185">Reference proteome</keyword>
<accession>A0ABU8DV09</accession>
<feature type="transmembrane region" description="Helical" evidence="2">
    <location>
        <begin position="132"/>
        <end position="156"/>
    </location>
</feature>
<feature type="domain" description="Prepilin type IV endopeptidase peptidase" evidence="3">
    <location>
        <begin position="82"/>
        <end position="192"/>
    </location>
</feature>
<dbReference type="EMBL" id="JBAPLU010000007">
    <property type="protein sequence ID" value="MEI4271894.1"/>
    <property type="molecule type" value="Genomic_DNA"/>
</dbReference>
<keyword evidence="2" id="KW-0472">Membrane</keyword>
<evidence type="ECO:0000313" key="4">
    <source>
        <dbReference type="EMBL" id="MEI4271894.1"/>
    </source>
</evidence>
<dbReference type="PANTHER" id="PTHR30487:SF0">
    <property type="entry name" value="PREPILIN LEADER PEPTIDASE_N-METHYLTRANSFERASE-RELATED"/>
    <property type="match status" value="1"/>
</dbReference>